<proteinExistence type="predicted"/>
<feature type="domain" description="Transposase-associated" evidence="2">
    <location>
        <begin position="35"/>
        <end position="85"/>
    </location>
</feature>
<comment type="caution">
    <text evidence="4">The sequence shown here is derived from an EMBL/GenBank/DDBJ whole genome shotgun (WGS) entry which is preliminary data.</text>
</comment>
<dbReference type="EMBL" id="PKPP01000067">
    <property type="protein sequence ID" value="PWA98442.1"/>
    <property type="molecule type" value="Genomic_DNA"/>
</dbReference>
<dbReference type="InterPro" id="IPR029480">
    <property type="entry name" value="Transpos_assoc"/>
</dbReference>
<dbReference type="PANTHER" id="PTHR33018:SF35">
    <property type="entry name" value="ULP1 PROTEASE FAMILY CATALYTIC DOMAIN, PAPAIN-LIKE CYSTEINE PEPTIDASE SUPERFAMILY"/>
    <property type="match status" value="1"/>
</dbReference>
<reference evidence="4 5" key="1">
    <citation type="journal article" date="2018" name="Mol. Plant">
        <title>The genome of Artemisia annua provides insight into the evolution of Asteraceae family and artemisinin biosynthesis.</title>
        <authorList>
            <person name="Shen Q."/>
            <person name="Zhang L."/>
            <person name="Liao Z."/>
            <person name="Wang S."/>
            <person name="Yan T."/>
            <person name="Shi P."/>
            <person name="Liu M."/>
            <person name="Fu X."/>
            <person name="Pan Q."/>
            <person name="Wang Y."/>
            <person name="Lv Z."/>
            <person name="Lu X."/>
            <person name="Zhang F."/>
            <person name="Jiang W."/>
            <person name="Ma Y."/>
            <person name="Chen M."/>
            <person name="Hao X."/>
            <person name="Li L."/>
            <person name="Tang Y."/>
            <person name="Lv G."/>
            <person name="Zhou Y."/>
            <person name="Sun X."/>
            <person name="Brodelius P.E."/>
            <person name="Rose J.K.C."/>
            <person name="Tang K."/>
        </authorList>
    </citation>
    <scope>NUCLEOTIDE SEQUENCE [LARGE SCALE GENOMIC DNA]</scope>
    <source>
        <strain evidence="5">cv. Huhao1</strain>
        <tissue evidence="4">Leaf</tissue>
    </source>
</reference>
<keyword evidence="5" id="KW-1185">Reference proteome</keyword>
<evidence type="ECO:0000259" key="2">
    <source>
        <dbReference type="Pfam" id="PF13963"/>
    </source>
</evidence>
<dbReference type="Proteomes" id="UP000245207">
    <property type="component" value="Unassembled WGS sequence"/>
</dbReference>
<evidence type="ECO:0000256" key="1">
    <source>
        <dbReference type="SAM" id="MobiDB-lite"/>
    </source>
</evidence>
<evidence type="ECO:0000313" key="5">
    <source>
        <dbReference type="Proteomes" id="UP000245207"/>
    </source>
</evidence>
<feature type="region of interest" description="Disordered" evidence="1">
    <location>
        <begin position="661"/>
        <end position="711"/>
    </location>
</feature>
<sequence length="711" mass="80412">MGPSILLVDCLKMRKKSKFVPYFMDRFAYKMNRSTWMYDIRRSDPAYLKGVQDFLKFAENNRVNSGGASIYCPCILQKLCDNSTSNEIIDNENGDSYINDDCENSNEMSDNVEDTAVFIRLLNIRDSHNHLLFECPCSMQIWLKVRFVFDMHAILPTMSDVVSYLIPISKGRSMISVISRLLLDVFISFGKNLTKLNKTKNKVIDIYFGGKIGALIFSTPLLFRIEETTHSLLPGSEATHLFLMEETTHNPITRIKGLTTSYPPVLKQPLQHIISKNLKSKFEAFRSIFFSGSSLYLFSRLEVLKERGKQCHEEVSEVKPRETWNIPNDNAKGTQLRIANDLFRKFKNNLVTNYVNKNKSPFEDYKFLDDRDWEDFVASKRSKDFLEKSAKSKASANQNKDPARVGRSGYIGKEAQWEEDMAELVEEYPDLEGLQCVRSVKHVLGRLVLNKETGKKELTEAHQQRLQQLARAEREMTADGTIHIAGQDPLTRVLGPDHPGRTRAKSSVVGKNKGLGNAGVRKRKVVVDDFDAFVNKVTMKVLADIPKLQQDSGTSQQLQSALASGGSMDEFNEIEACELIMDWFGTEKVVAKGQVYPCRDGILHGLHIEPGFVKVQVDIVEEGCSSFPVARQTDEVKTLNDALGGQFIQWPRKYIRVSKISSHKSTSHPSNNRPSKYQNTSARARHTPIDEPLPSQAPSIGSGHHQMVVLD</sequence>
<evidence type="ECO:0000313" key="4">
    <source>
        <dbReference type="EMBL" id="PWA98442.1"/>
    </source>
</evidence>
<evidence type="ECO:0000259" key="3">
    <source>
        <dbReference type="Pfam" id="PF26133"/>
    </source>
</evidence>
<organism evidence="4 5">
    <name type="scientific">Artemisia annua</name>
    <name type="common">Sweet wormwood</name>
    <dbReference type="NCBI Taxonomy" id="35608"/>
    <lineage>
        <taxon>Eukaryota</taxon>
        <taxon>Viridiplantae</taxon>
        <taxon>Streptophyta</taxon>
        <taxon>Embryophyta</taxon>
        <taxon>Tracheophyta</taxon>
        <taxon>Spermatophyta</taxon>
        <taxon>Magnoliopsida</taxon>
        <taxon>eudicotyledons</taxon>
        <taxon>Gunneridae</taxon>
        <taxon>Pentapetalae</taxon>
        <taxon>asterids</taxon>
        <taxon>campanulids</taxon>
        <taxon>Asterales</taxon>
        <taxon>Asteraceae</taxon>
        <taxon>Asteroideae</taxon>
        <taxon>Anthemideae</taxon>
        <taxon>Artemisiinae</taxon>
        <taxon>Artemisia</taxon>
    </lineage>
</organism>
<accession>A0A2U1QKE0</accession>
<dbReference type="Pfam" id="PF26133">
    <property type="entry name" value="DUF8039"/>
    <property type="match status" value="1"/>
</dbReference>
<gene>
    <name evidence="4" type="ORF">CTI12_AA016880</name>
</gene>
<dbReference type="InterPro" id="IPR058352">
    <property type="entry name" value="DUF8039"/>
</dbReference>
<protein>
    <submittedName>
        <fullName evidence="4">Uncharacterized protein</fullName>
    </submittedName>
</protein>
<dbReference type="Pfam" id="PF13963">
    <property type="entry name" value="Transpos_assoc"/>
    <property type="match status" value="1"/>
</dbReference>
<name>A0A2U1QKE0_ARTAN</name>
<feature type="compositionally biased region" description="Polar residues" evidence="1">
    <location>
        <begin position="667"/>
        <end position="682"/>
    </location>
</feature>
<feature type="domain" description="DUF8039" evidence="3">
    <location>
        <begin position="567"/>
        <end position="657"/>
    </location>
</feature>
<feature type="region of interest" description="Disordered" evidence="1">
    <location>
        <begin position="489"/>
        <end position="512"/>
    </location>
</feature>
<dbReference type="AlphaFoldDB" id="A0A2U1QKE0"/>
<dbReference type="PANTHER" id="PTHR33018">
    <property type="entry name" value="OS10G0338966 PROTEIN-RELATED"/>
    <property type="match status" value="1"/>
</dbReference>
<dbReference type="OrthoDB" id="689727at2759"/>